<sequence>MADHSTRTYESILELLPDEQNPTPLVRLRHTGLQHAKIYAKLEWYNPFGAVKDRVAANLVRDAEERGEELKNLVEPTSGNTGIGLALVANARGYGFAATLSKAIPAEKRTALRLFGTDLVELDDDLCPMPGQPEGAMAKAAELAERPGWTELNQYANPANPDAHYRTTGPEIWRQTGGAITHFVASLGTCGTITGTGRYLKEHNPDVQVIGVHPTDGHDIPGVRSRRALALTDFFTPEEYDAVLEVSDAEAYGQARHLHQVESIIAGPSAGLALAGALQAVPDEPGVVAVVIFADNAYKYLSSFRRHLPDLFPPEPAAPAPAPSNPFAQHLDAAFRLAQAGPDVIDAPTAAALQQAGVTILDVRNPEEVARVSIPGAVTLPLPQLSAGSLDGLPSDPSAPVVTVCAAGVRSLYALLLLKAQGYQNVKSVAGGVGAWVEAGLPTA</sequence>
<dbReference type="Gene3D" id="3.40.250.10">
    <property type="entry name" value="Rhodanese-like domain"/>
    <property type="match status" value="1"/>
</dbReference>
<feature type="domain" description="Rhodanese" evidence="3">
    <location>
        <begin position="354"/>
        <end position="444"/>
    </location>
</feature>
<dbReference type="GO" id="GO:1901605">
    <property type="term" value="P:alpha-amino acid metabolic process"/>
    <property type="evidence" value="ECO:0007669"/>
    <property type="project" value="UniProtKB-ARBA"/>
</dbReference>
<dbReference type="CDD" id="cd01561">
    <property type="entry name" value="CBS_like"/>
    <property type="match status" value="1"/>
</dbReference>
<dbReference type="PROSITE" id="PS50206">
    <property type="entry name" value="RHODANESE_3"/>
    <property type="match status" value="1"/>
</dbReference>
<evidence type="ECO:0000256" key="1">
    <source>
        <dbReference type="ARBA" id="ARBA00001933"/>
    </source>
</evidence>
<gene>
    <name evidence="4" type="ORF">ATK74_2453</name>
</gene>
<accession>A0A2A9CUQ4</accession>
<evidence type="ECO:0000259" key="3">
    <source>
        <dbReference type="PROSITE" id="PS50206"/>
    </source>
</evidence>
<keyword evidence="2" id="KW-0663">Pyridoxal phosphate</keyword>
<dbReference type="Gene3D" id="3.40.50.1100">
    <property type="match status" value="2"/>
</dbReference>
<dbReference type="InterPro" id="IPR001763">
    <property type="entry name" value="Rhodanese-like_dom"/>
</dbReference>
<dbReference type="OrthoDB" id="9805733at2"/>
<evidence type="ECO:0000256" key="2">
    <source>
        <dbReference type="ARBA" id="ARBA00022898"/>
    </source>
</evidence>
<dbReference type="InterPro" id="IPR036052">
    <property type="entry name" value="TrpB-like_PALP_sf"/>
</dbReference>
<keyword evidence="5" id="KW-1185">Reference proteome</keyword>
<evidence type="ECO:0000313" key="4">
    <source>
        <dbReference type="EMBL" id="PFG17876.1"/>
    </source>
</evidence>
<comment type="cofactor">
    <cofactor evidence="1">
        <name>pyridoxal 5'-phosphate</name>
        <dbReference type="ChEBI" id="CHEBI:597326"/>
    </cofactor>
</comment>
<dbReference type="RefSeq" id="WP_098461274.1">
    <property type="nucleotide sequence ID" value="NZ_PDJC01000001.1"/>
</dbReference>
<organism evidence="4 5">
    <name type="scientific">Propionicimonas paludicola</name>
    <dbReference type="NCBI Taxonomy" id="185243"/>
    <lineage>
        <taxon>Bacteria</taxon>
        <taxon>Bacillati</taxon>
        <taxon>Actinomycetota</taxon>
        <taxon>Actinomycetes</taxon>
        <taxon>Propionibacteriales</taxon>
        <taxon>Nocardioidaceae</taxon>
        <taxon>Propionicimonas</taxon>
    </lineage>
</organism>
<dbReference type="Pfam" id="PF00581">
    <property type="entry name" value="Rhodanese"/>
    <property type="match status" value="1"/>
</dbReference>
<dbReference type="AlphaFoldDB" id="A0A2A9CUQ4"/>
<dbReference type="Proteomes" id="UP000226079">
    <property type="component" value="Unassembled WGS sequence"/>
</dbReference>
<reference evidence="4 5" key="1">
    <citation type="submission" date="2017-10" db="EMBL/GenBank/DDBJ databases">
        <title>Sequencing the genomes of 1000 actinobacteria strains.</title>
        <authorList>
            <person name="Klenk H.-P."/>
        </authorList>
    </citation>
    <scope>NUCLEOTIDE SEQUENCE [LARGE SCALE GENOMIC DNA]</scope>
    <source>
        <strain evidence="4 5">DSM 15597</strain>
    </source>
</reference>
<dbReference type="InterPro" id="IPR001926">
    <property type="entry name" value="TrpB-like_PALP"/>
</dbReference>
<dbReference type="InterPro" id="IPR050214">
    <property type="entry name" value="Cys_Synth/Cystath_Beta-Synth"/>
</dbReference>
<proteinExistence type="predicted"/>
<dbReference type="EMBL" id="PDJC01000001">
    <property type="protein sequence ID" value="PFG17876.1"/>
    <property type="molecule type" value="Genomic_DNA"/>
</dbReference>
<dbReference type="Pfam" id="PF00291">
    <property type="entry name" value="PALP"/>
    <property type="match status" value="1"/>
</dbReference>
<dbReference type="SMART" id="SM00450">
    <property type="entry name" value="RHOD"/>
    <property type="match status" value="1"/>
</dbReference>
<dbReference type="CDD" id="cd00158">
    <property type="entry name" value="RHOD"/>
    <property type="match status" value="1"/>
</dbReference>
<dbReference type="SUPFAM" id="SSF53686">
    <property type="entry name" value="Tryptophan synthase beta subunit-like PLP-dependent enzymes"/>
    <property type="match status" value="1"/>
</dbReference>
<evidence type="ECO:0000313" key="5">
    <source>
        <dbReference type="Proteomes" id="UP000226079"/>
    </source>
</evidence>
<comment type="caution">
    <text evidence="4">The sequence shown here is derived from an EMBL/GenBank/DDBJ whole genome shotgun (WGS) entry which is preliminary data.</text>
</comment>
<dbReference type="InterPro" id="IPR036873">
    <property type="entry name" value="Rhodanese-like_dom_sf"/>
</dbReference>
<dbReference type="SUPFAM" id="SSF52821">
    <property type="entry name" value="Rhodanese/Cell cycle control phosphatase"/>
    <property type="match status" value="1"/>
</dbReference>
<dbReference type="PANTHER" id="PTHR10314">
    <property type="entry name" value="CYSTATHIONINE BETA-SYNTHASE"/>
    <property type="match status" value="1"/>
</dbReference>
<protein>
    <submittedName>
        <fullName evidence="4">Cysteine synthase</fullName>
    </submittedName>
</protein>
<name>A0A2A9CUQ4_9ACTN</name>